<reference evidence="3" key="1">
    <citation type="submission" date="2013-03" db="EMBL/GenBank/DDBJ databases">
        <title>The Genome Sequence of Anopheles minimus MINIMUS1.</title>
        <authorList>
            <consortium name="The Broad Institute Genomics Platform"/>
            <person name="Neafsey D.E."/>
            <person name="Walton C."/>
            <person name="Walker B."/>
            <person name="Young S.K."/>
            <person name="Zeng Q."/>
            <person name="Gargeya S."/>
            <person name="Fitzgerald M."/>
            <person name="Haas B."/>
            <person name="Abouelleil A."/>
            <person name="Allen A.W."/>
            <person name="Alvarado L."/>
            <person name="Arachchi H.M."/>
            <person name="Berlin A.M."/>
            <person name="Chapman S.B."/>
            <person name="Gainer-Dewar J."/>
            <person name="Goldberg J."/>
            <person name="Griggs A."/>
            <person name="Gujja S."/>
            <person name="Hansen M."/>
            <person name="Howarth C."/>
            <person name="Imamovic A."/>
            <person name="Ireland A."/>
            <person name="Larimer J."/>
            <person name="McCowan C."/>
            <person name="Murphy C."/>
            <person name="Pearson M."/>
            <person name="Poon T.W."/>
            <person name="Priest M."/>
            <person name="Roberts A."/>
            <person name="Saif S."/>
            <person name="Shea T."/>
            <person name="Sisk P."/>
            <person name="Sykes S."/>
            <person name="Wortman J."/>
            <person name="Nusbaum C."/>
            <person name="Birren B."/>
        </authorList>
    </citation>
    <scope>NUCLEOTIDE SEQUENCE [LARGE SCALE GENOMIC DNA]</scope>
    <source>
        <strain evidence="3">MINIMUS1</strain>
    </source>
</reference>
<feature type="chain" id="PRO_5008140286" evidence="1">
    <location>
        <begin position="17"/>
        <end position="105"/>
    </location>
</feature>
<protein>
    <submittedName>
        <fullName evidence="2">Uncharacterized protein</fullName>
    </submittedName>
</protein>
<keyword evidence="3" id="KW-1185">Reference proteome</keyword>
<proteinExistence type="predicted"/>
<name>A0A182VUP3_9DIPT</name>
<accession>A0A182VUP3</accession>
<organism evidence="2 3">
    <name type="scientific">Anopheles minimus</name>
    <dbReference type="NCBI Taxonomy" id="112268"/>
    <lineage>
        <taxon>Eukaryota</taxon>
        <taxon>Metazoa</taxon>
        <taxon>Ecdysozoa</taxon>
        <taxon>Arthropoda</taxon>
        <taxon>Hexapoda</taxon>
        <taxon>Insecta</taxon>
        <taxon>Pterygota</taxon>
        <taxon>Neoptera</taxon>
        <taxon>Endopterygota</taxon>
        <taxon>Diptera</taxon>
        <taxon>Nematocera</taxon>
        <taxon>Culicoidea</taxon>
        <taxon>Culicidae</taxon>
        <taxon>Anophelinae</taxon>
        <taxon>Anopheles</taxon>
    </lineage>
</organism>
<dbReference type="VEuPathDB" id="VectorBase:AMIN001786"/>
<feature type="signal peptide" evidence="1">
    <location>
        <begin position="1"/>
        <end position="16"/>
    </location>
</feature>
<dbReference type="AlphaFoldDB" id="A0A182VUP3"/>
<evidence type="ECO:0000313" key="3">
    <source>
        <dbReference type="Proteomes" id="UP000075920"/>
    </source>
</evidence>
<dbReference type="EnsemblMetazoa" id="AMIN001786-RA">
    <property type="protein sequence ID" value="AMIN001786-PA"/>
    <property type="gene ID" value="AMIN001786"/>
</dbReference>
<evidence type="ECO:0000256" key="1">
    <source>
        <dbReference type="SAM" id="SignalP"/>
    </source>
</evidence>
<sequence length="105" mass="11747">MKAVIILLCLVALASAQVVRRRHSLRQRCPEDDYTCLIEGRRGIFDPNLIQNLIGTLVHKVADYIFPTTGLRNNPDVLNSIESLITWVVGEVVKVITEVPILPLT</sequence>
<reference evidence="2" key="2">
    <citation type="submission" date="2020-05" db="UniProtKB">
        <authorList>
            <consortium name="EnsemblMetazoa"/>
        </authorList>
    </citation>
    <scope>IDENTIFICATION</scope>
    <source>
        <strain evidence="2">MINIMUS1</strain>
    </source>
</reference>
<keyword evidence="1" id="KW-0732">Signal</keyword>
<evidence type="ECO:0000313" key="2">
    <source>
        <dbReference type="EnsemblMetazoa" id="AMIN001786-PA"/>
    </source>
</evidence>
<dbReference type="Proteomes" id="UP000075920">
    <property type="component" value="Unassembled WGS sequence"/>
</dbReference>